<feature type="domain" description="HTH tetR-type" evidence="5">
    <location>
        <begin position="9"/>
        <end position="69"/>
    </location>
</feature>
<dbReference type="InterPro" id="IPR001647">
    <property type="entry name" value="HTH_TetR"/>
</dbReference>
<dbReference type="InterPro" id="IPR036271">
    <property type="entry name" value="Tet_transcr_reg_TetR-rel_C_sf"/>
</dbReference>
<sequence>MPANSKQKARTRARIVDAAARQFRRHGYAGAGIDTIMADAGLTRGGFYAHFASKAELFTEVVASRHDLIDRLRKRDADDPSHLQAAAAEILQAYLSPANLPAVAPNCGFATLAADAARAAAPTRHAFSAQIDAFWQELFRGRQTPPDARETETALRVLALAVGALTLASASDNRPLAEALLTAAQGQVGVWMAELAGRP</sequence>
<dbReference type="RefSeq" id="WP_379902840.1">
    <property type="nucleotide sequence ID" value="NZ_JBHRTR010000029.1"/>
</dbReference>
<evidence type="ECO:0000256" key="1">
    <source>
        <dbReference type="ARBA" id="ARBA00023015"/>
    </source>
</evidence>
<feature type="DNA-binding region" description="H-T-H motif" evidence="4">
    <location>
        <begin position="32"/>
        <end position="51"/>
    </location>
</feature>
<evidence type="ECO:0000256" key="2">
    <source>
        <dbReference type="ARBA" id="ARBA00023125"/>
    </source>
</evidence>
<comment type="caution">
    <text evidence="6">The sequence shown here is derived from an EMBL/GenBank/DDBJ whole genome shotgun (WGS) entry which is preliminary data.</text>
</comment>
<evidence type="ECO:0000313" key="6">
    <source>
        <dbReference type="EMBL" id="MFC3229041.1"/>
    </source>
</evidence>
<reference evidence="7" key="1">
    <citation type="journal article" date="2019" name="Int. J. Syst. Evol. Microbiol.">
        <title>The Global Catalogue of Microorganisms (GCM) 10K type strain sequencing project: providing services to taxonomists for standard genome sequencing and annotation.</title>
        <authorList>
            <consortium name="The Broad Institute Genomics Platform"/>
            <consortium name="The Broad Institute Genome Sequencing Center for Infectious Disease"/>
            <person name="Wu L."/>
            <person name="Ma J."/>
        </authorList>
    </citation>
    <scope>NUCLEOTIDE SEQUENCE [LARGE SCALE GENOMIC DNA]</scope>
    <source>
        <strain evidence="7">KCTC 42964</strain>
    </source>
</reference>
<name>A0ABV7L3U6_9PROT</name>
<dbReference type="PRINTS" id="PR00455">
    <property type="entry name" value="HTHTETR"/>
</dbReference>
<gene>
    <name evidence="6" type="ORF">ACFOGJ_17480</name>
</gene>
<dbReference type="InterPro" id="IPR009057">
    <property type="entry name" value="Homeodomain-like_sf"/>
</dbReference>
<keyword evidence="1" id="KW-0805">Transcription regulation</keyword>
<evidence type="ECO:0000313" key="7">
    <source>
        <dbReference type="Proteomes" id="UP001595528"/>
    </source>
</evidence>
<accession>A0ABV7L3U6</accession>
<dbReference type="PANTHER" id="PTHR47506:SF7">
    <property type="entry name" value="TRANSCRIPTIONAL REGULATORY PROTEIN"/>
    <property type="match status" value="1"/>
</dbReference>
<dbReference type="PROSITE" id="PS50977">
    <property type="entry name" value="HTH_TETR_2"/>
    <property type="match status" value="1"/>
</dbReference>
<dbReference type="Proteomes" id="UP001595528">
    <property type="component" value="Unassembled WGS sequence"/>
</dbReference>
<keyword evidence="2 4" id="KW-0238">DNA-binding</keyword>
<evidence type="ECO:0000256" key="4">
    <source>
        <dbReference type="PROSITE-ProRule" id="PRU00335"/>
    </source>
</evidence>
<dbReference type="EMBL" id="JBHRTR010000029">
    <property type="protein sequence ID" value="MFC3229041.1"/>
    <property type="molecule type" value="Genomic_DNA"/>
</dbReference>
<dbReference type="Gene3D" id="1.10.10.60">
    <property type="entry name" value="Homeodomain-like"/>
    <property type="match status" value="1"/>
</dbReference>
<dbReference type="SUPFAM" id="SSF46689">
    <property type="entry name" value="Homeodomain-like"/>
    <property type="match status" value="1"/>
</dbReference>
<organism evidence="6 7">
    <name type="scientific">Marinibaculum pumilum</name>
    <dbReference type="NCBI Taxonomy" id="1766165"/>
    <lineage>
        <taxon>Bacteria</taxon>
        <taxon>Pseudomonadati</taxon>
        <taxon>Pseudomonadota</taxon>
        <taxon>Alphaproteobacteria</taxon>
        <taxon>Rhodospirillales</taxon>
        <taxon>Rhodospirillaceae</taxon>
        <taxon>Marinibaculum</taxon>
    </lineage>
</organism>
<protein>
    <submittedName>
        <fullName evidence="6">TetR family transcriptional regulator</fullName>
    </submittedName>
</protein>
<keyword evidence="7" id="KW-1185">Reference proteome</keyword>
<dbReference type="PANTHER" id="PTHR47506">
    <property type="entry name" value="TRANSCRIPTIONAL REGULATORY PROTEIN"/>
    <property type="match status" value="1"/>
</dbReference>
<keyword evidence="3" id="KW-0804">Transcription</keyword>
<dbReference type="Pfam" id="PF00440">
    <property type="entry name" value="TetR_N"/>
    <property type="match status" value="1"/>
</dbReference>
<dbReference type="Gene3D" id="1.10.357.10">
    <property type="entry name" value="Tetracycline Repressor, domain 2"/>
    <property type="match status" value="1"/>
</dbReference>
<proteinExistence type="predicted"/>
<evidence type="ECO:0000256" key="3">
    <source>
        <dbReference type="ARBA" id="ARBA00023163"/>
    </source>
</evidence>
<dbReference type="SUPFAM" id="SSF48498">
    <property type="entry name" value="Tetracyclin repressor-like, C-terminal domain"/>
    <property type="match status" value="1"/>
</dbReference>
<evidence type="ECO:0000259" key="5">
    <source>
        <dbReference type="PROSITE" id="PS50977"/>
    </source>
</evidence>